<keyword evidence="5" id="KW-0805">Transcription regulation</keyword>
<dbReference type="Pfam" id="PF09733">
    <property type="entry name" value="VEFS-Box"/>
    <property type="match status" value="1"/>
</dbReference>
<sequence>LYHHTETCLPVHPKEIDIDSEGENDPLWLQQKTIQMIDDFTDVNEGEKELIKMWNLHVMKNGYTLPSYRNLFTCTSKGN</sequence>
<name>T1H3H2_MEGSC</name>
<dbReference type="PANTHER" id="PTHR22597:SF0">
    <property type="entry name" value="POLYCOMB PROTEIN SUZ12"/>
    <property type="match status" value="1"/>
</dbReference>
<keyword evidence="3" id="KW-0863">Zinc-finger</keyword>
<evidence type="ECO:0000313" key="8">
    <source>
        <dbReference type="EnsemblMetazoa" id="MESCA010799-PA"/>
    </source>
</evidence>
<keyword evidence="9" id="KW-1185">Reference proteome</keyword>
<dbReference type="STRING" id="36166.T1H3H2"/>
<keyword evidence="6" id="KW-0804">Transcription</keyword>
<evidence type="ECO:0000256" key="4">
    <source>
        <dbReference type="ARBA" id="ARBA00022833"/>
    </source>
</evidence>
<evidence type="ECO:0000259" key="7">
    <source>
        <dbReference type="Pfam" id="PF09733"/>
    </source>
</evidence>
<dbReference type="EMBL" id="CAQQ02093617">
    <property type="status" value="NOT_ANNOTATED_CDS"/>
    <property type="molecule type" value="Genomic_DNA"/>
</dbReference>
<keyword evidence="2" id="KW-0479">Metal-binding</keyword>
<evidence type="ECO:0000256" key="1">
    <source>
        <dbReference type="ARBA" id="ARBA00007416"/>
    </source>
</evidence>
<evidence type="ECO:0000256" key="2">
    <source>
        <dbReference type="ARBA" id="ARBA00022723"/>
    </source>
</evidence>
<dbReference type="GO" id="GO:0016586">
    <property type="term" value="C:RSC-type complex"/>
    <property type="evidence" value="ECO:0007669"/>
    <property type="project" value="TreeGrafter"/>
</dbReference>
<reference evidence="9" key="1">
    <citation type="submission" date="2013-02" db="EMBL/GenBank/DDBJ databases">
        <authorList>
            <person name="Hughes D."/>
        </authorList>
    </citation>
    <scope>NUCLEOTIDE SEQUENCE</scope>
    <source>
        <strain>Durham</strain>
        <strain evidence="9">NC isolate 2 -- Noor lab</strain>
    </source>
</reference>
<reference evidence="8" key="2">
    <citation type="submission" date="2015-06" db="UniProtKB">
        <authorList>
            <consortium name="EnsemblMetazoa"/>
        </authorList>
    </citation>
    <scope>IDENTIFICATION</scope>
</reference>
<proteinExistence type="inferred from homology"/>
<dbReference type="EnsemblMetazoa" id="MESCA010799-RA">
    <property type="protein sequence ID" value="MESCA010799-PA"/>
    <property type="gene ID" value="MESCA010799"/>
</dbReference>
<evidence type="ECO:0000256" key="5">
    <source>
        <dbReference type="ARBA" id="ARBA00023015"/>
    </source>
</evidence>
<dbReference type="GO" id="GO:0008270">
    <property type="term" value="F:zinc ion binding"/>
    <property type="evidence" value="ECO:0007669"/>
    <property type="project" value="UniProtKB-KW"/>
</dbReference>
<evidence type="ECO:0000256" key="6">
    <source>
        <dbReference type="ARBA" id="ARBA00023163"/>
    </source>
</evidence>
<dbReference type="CDD" id="cd21551">
    <property type="entry name" value="VEFS-box_SUZ12"/>
    <property type="match status" value="1"/>
</dbReference>
<evidence type="ECO:0000256" key="3">
    <source>
        <dbReference type="ARBA" id="ARBA00022771"/>
    </source>
</evidence>
<dbReference type="GO" id="GO:0035098">
    <property type="term" value="C:ESC/E(Z) complex"/>
    <property type="evidence" value="ECO:0007669"/>
    <property type="project" value="TreeGrafter"/>
</dbReference>
<dbReference type="InterPro" id="IPR019135">
    <property type="entry name" value="Polycomb_protein_VEFS-Box"/>
</dbReference>
<dbReference type="HOGENOM" id="CLU_2612870_0_0_1"/>
<dbReference type="AlphaFoldDB" id="T1H3H2"/>
<dbReference type="GO" id="GO:0031490">
    <property type="term" value="F:chromatin DNA binding"/>
    <property type="evidence" value="ECO:0007669"/>
    <property type="project" value="TreeGrafter"/>
</dbReference>
<organism evidence="8 9">
    <name type="scientific">Megaselia scalaris</name>
    <name type="common">Humpbacked fly</name>
    <name type="synonym">Phora scalaris</name>
    <dbReference type="NCBI Taxonomy" id="36166"/>
    <lineage>
        <taxon>Eukaryota</taxon>
        <taxon>Metazoa</taxon>
        <taxon>Ecdysozoa</taxon>
        <taxon>Arthropoda</taxon>
        <taxon>Hexapoda</taxon>
        <taxon>Insecta</taxon>
        <taxon>Pterygota</taxon>
        <taxon>Neoptera</taxon>
        <taxon>Endopterygota</taxon>
        <taxon>Diptera</taxon>
        <taxon>Brachycera</taxon>
        <taxon>Muscomorpha</taxon>
        <taxon>Platypezoidea</taxon>
        <taxon>Phoridae</taxon>
        <taxon>Megaseliini</taxon>
        <taxon>Megaselia</taxon>
    </lineage>
</organism>
<accession>T1H3H2</accession>
<protein>
    <recommendedName>
        <fullName evidence="7">Polycomb protein VEFS-Box domain-containing protein</fullName>
    </recommendedName>
</protein>
<feature type="domain" description="Polycomb protein VEFS-Box" evidence="7">
    <location>
        <begin position="1"/>
        <end position="63"/>
    </location>
</feature>
<dbReference type="PANTHER" id="PTHR22597">
    <property type="entry name" value="POLYCOMB GROUP PROTEIN"/>
    <property type="match status" value="1"/>
</dbReference>
<dbReference type="Proteomes" id="UP000015102">
    <property type="component" value="Unassembled WGS sequence"/>
</dbReference>
<evidence type="ECO:0000313" key="9">
    <source>
        <dbReference type="Proteomes" id="UP000015102"/>
    </source>
</evidence>
<dbReference type="EMBL" id="CAQQ02093618">
    <property type="status" value="NOT_ANNOTATED_CDS"/>
    <property type="molecule type" value="Genomic_DNA"/>
</dbReference>
<comment type="similarity">
    <text evidence="1">Belongs to the VEFS (VRN2-EMF2-FIS2-SU(Z)12) family.</text>
</comment>
<keyword evidence="4" id="KW-0862">Zinc</keyword>